<feature type="transmembrane region" description="Helical" evidence="1">
    <location>
        <begin position="21"/>
        <end position="41"/>
    </location>
</feature>
<organism evidence="4 6">
    <name type="scientific">Phytophthora rubi</name>
    <dbReference type="NCBI Taxonomy" id="129364"/>
    <lineage>
        <taxon>Eukaryota</taxon>
        <taxon>Sar</taxon>
        <taxon>Stramenopiles</taxon>
        <taxon>Oomycota</taxon>
        <taxon>Peronosporomycetes</taxon>
        <taxon>Peronosporales</taxon>
        <taxon>Peronosporaceae</taxon>
        <taxon>Phytophthora</taxon>
    </lineage>
</organism>
<keyword evidence="6" id="KW-1185">Reference proteome</keyword>
<dbReference type="Proteomes" id="UP000435112">
    <property type="component" value="Unassembled WGS sequence"/>
</dbReference>
<evidence type="ECO:0000313" key="6">
    <source>
        <dbReference type="Proteomes" id="UP000434957"/>
    </source>
</evidence>
<reference evidence="4 6" key="1">
    <citation type="submission" date="2018-08" db="EMBL/GenBank/DDBJ databases">
        <title>Genomic investigation of the strawberry pathogen Phytophthora fragariae indicates pathogenicity is determined by transcriptional variation in three key races.</title>
        <authorList>
            <person name="Adams T.M."/>
            <person name="Armitage A.D."/>
            <person name="Sobczyk M.K."/>
            <person name="Bates H.J."/>
            <person name="Dunwell J.M."/>
            <person name="Nellist C.F."/>
            <person name="Harrison R.J."/>
        </authorList>
    </citation>
    <scope>NUCLEOTIDE SEQUENCE [LARGE SCALE GENOMIC DNA]</scope>
    <source>
        <strain evidence="3 5">SCRP249</strain>
        <strain evidence="2 7">SCRP324</strain>
        <strain evidence="4 6">SCRP333</strain>
    </source>
</reference>
<keyword evidence="1" id="KW-0812">Transmembrane</keyword>
<evidence type="ECO:0000313" key="4">
    <source>
        <dbReference type="EMBL" id="KAE9358505.1"/>
    </source>
</evidence>
<protein>
    <submittedName>
        <fullName evidence="4">Uncharacterized protein</fullName>
    </submittedName>
</protein>
<dbReference type="Proteomes" id="UP000434957">
    <property type="component" value="Unassembled WGS sequence"/>
</dbReference>
<evidence type="ECO:0000313" key="5">
    <source>
        <dbReference type="Proteomes" id="UP000429607"/>
    </source>
</evidence>
<dbReference type="EMBL" id="QXFT01000033">
    <property type="protein sequence ID" value="KAE9358505.1"/>
    <property type="molecule type" value="Genomic_DNA"/>
</dbReference>
<name>A0A6A4FW85_9STRA</name>
<evidence type="ECO:0000313" key="7">
    <source>
        <dbReference type="Proteomes" id="UP000435112"/>
    </source>
</evidence>
<keyword evidence="1" id="KW-0472">Membrane</keyword>
<evidence type="ECO:0000256" key="1">
    <source>
        <dbReference type="SAM" id="Phobius"/>
    </source>
</evidence>
<gene>
    <name evidence="3" type="ORF">PR001_g7657</name>
    <name evidence="2" type="ORF">PR002_g8029</name>
    <name evidence="4" type="ORF">PR003_g1225</name>
</gene>
<feature type="transmembrane region" description="Helical" evidence="1">
    <location>
        <begin position="61"/>
        <end position="83"/>
    </location>
</feature>
<sequence length="142" mass="16769">MQYTMEVRRLLYTSEFVLLRNYVEVIIPLVFSIYLAIMYQLPNRKYYAQLADIDEGQLLQTLHNVLLYCVLQFTSLLAVMLMLHTELGLSPIRQLAFVLEKQFAGAQIKLVFWVFYNVQASLQHYGFDYSFQFAWLHQDDPA</sequence>
<dbReference type="EMBL" id="QXFU01000396">
    <property type="protein sequence ID" value="KAE9034636.1"/>
    <property type="molecule type" value="Genomic_DNA"/>
</dbReference>
<comment type="caution">
    <text evidence="4">The sequence shown here is derived from an EMBL/GenBank/DDBJ whole genome shotgun (WGS) entry which is preliminary data.</text>
</comment>
<dbReference type="OrthoDB" id="127258at2759"/>
<keyword evidence="1" id="KW-1133">Transmembrane helix</keyword>
<proteinExistence type="predicted"/>
<accession>A0A6A4FW85</accession>
<evidence type="ECO:0000313" key="3">
    <source>
        <dbReference type="EMBL" id="KAE9039123.1"/>
    </source>
</evidence>
<dbReference type="EMBL" id="QXFV01000387">
    <property type="protein sequence ID" value="KAE9039123.1"/>
    <property type="molecule type" value="Genomic_DNA"/>
</dbReference>
<dbReference type="Proteomes" id="UP000429607">
    <property type="component" value="Unassembled WGS sequence"/>
</dbReference>
<dbReference type="AlphaFoldDB" id="A0A6A4FW85"/>
<evidence type="ECO:0000313" key="2">
    <source>
        <dbReference type="EMBL" id="KAE9034636.1"/>
    </source>
</evidence>